<dbReference type="PANTHER" id="PTHR18945">
    <property type="entry name" value="NEUROTRANSMITTER GATED ION CHANNEL"/>
    <property type="match status" value="1"/>
</dbReference>
<dbReference type="Pfam" id="PF02931">
    <property type="entry name" value="Neur_chan_LBD"/>
    <property type="match status" value="1"/>
</dbReference>
<dbReference type="GO" id="GO:0022848">
    <property type="term" value="F:acetylcholine-gated monoatomic cation-selective channel activity"/>
    <property type="evidence" value="ECO:0007669"/>
    <property type="project" value="InterPro"/>
</dbReference>
<evidence type="ECO:0000256" key="6">
    <source>
        <dbReference type="ARBA" id="ARBA00023018"/>
    </source>
</evidence>
<evidence type="ECO:0000256" key="10">
    <source>
        <dbReference type="ARBA" id="ARBA00023170"/>
    </source>
</evidence>
<keyword evidence="7 15" id="KW-0406">Ion transport</keyword>
<dbReference type="Proteomes" id="UP000507470">
    <property type="component" value="Unassembled WGS sequence"/>
</dbReference>
<dbReference type="GO" id="GO:0004888">
    <property type="term" value="F:transmembrane signaling receptor activity"/>
    <property type="evidence" value="ECO:0007669"/>
    <property type="project" value="InterPro"/>
</dbReference>
<feature type="domain" description="Neurotransmitter-gated ion-channel ligand-binding" evidence="16">
    <location>
        <begin position="21"/>
        <end position="228"/>
    </location>
</feature>
<comment type="similarity">
    <text evidence="1">Belongs to the ligand-gated ion channel (TC 1.A.9) family. Acetylcholine receptor (TC 1.A.9.1) subfamily.</text>
</comment>
<accession>A0A6J8BQU3</accession>
<evidence type="ECO:0000256" key="11">
    <source>
        <dbReference type="ARBA" id="ARBA00023180"/>
    </source>
</evidence>
<comment type="subcellular location">
    <subcellularLocation>
        <location evidence="14">Synaptic cell membrane</location>
        <topology evidence="14">Multi-pass membrane protein</topology>
    </subcellularLocation>
</comment>
<reference evidence="18 19" key="1">
    <citation type="submission" date="2020-06" db="EMBL/GenBank/DDBJ databases">
        <authorList>
            <person name="Li R."/>
            <person name="Bekaert M."/>
        </authorList>
    </citation>
    <scope>NUCLEOTIDE SEQUENCE [LARGE SCALE GENOMIC DNA]</scope>
    <source>
        <strain evidence="19">wild</strain>
    </source>
</reference>
<keyword evidence="9" id="KW-1015">Disulfide bond</keyword>
<dbReference type="GO" id="GO:0045211">
    <property type="term" value="C:postsynaptic membrane"/>
    <property type="evidence" value="ECO:0007669"/>
    <property type="project" value="InterPro"/>
</dbReference>
<keyword evidence="19" id="KW-1185">Reference proteome</keyword>
<dbReference type="PRINTS" id="PR00254">
    <property type="entry name" value="NICOTINICR"/>
</dbReference>
<name>A0A6J8BQU3_MYTCO</name>
<dbReference type="CDD" id="cd19051">
    <property type="entry name" value="LGIC_TM_cation"/>
    <property type="match status" value="1"/>
</dbReference>
<gene>
    <name evidence="18" type="ORF">MCOR_21424</name>
</gene>
<dbReference type="SUPFAM" id="SSF63712">
    <property type="entry name" value="Nicotinic receptor ligand binding domain-like"/>
    <property type="match status" value="1"/>
</dbReference>
<feature type="transmembrane region" description="Helical" evidence="15">
    <location>
        <begin position="228"/>
        <end position="253"/>
    </location>
</feature>
<evidence type="ECO:0000256" key="7">
    <source>
        <dbReference type="ARBA" id="ARBA00023065"/>
    </source>
</evidence>
<evidence type="ECO:0000256" key="14">
    <source>
        <dbReference type="ARBA" id="ARBA00034099"/>
    </source>
</evidence>
<dbReference type="InterPro" id="IPR006201">
    <property type="entry name" value="Neur_channel"/>
</dbReference>
<feature type="domain" description="Neurotransmitter-gated ion-channel transmembrane" evidence="17">
    <location>
        <begin position="235"/>
        <end position="474"/>
    </location>
</feature>
<dbReference type="InterPro" id="IPR036734">
    <property type="entry name" value="Neur_chan_lig-bd_sf"/>
</dbReference>
<feature type="transmembrane region" description="Helical" evidence="15">
    <location>
        <begin position="260"/>
        <end position="278"/>
    </location>
</feature>
<evidence type="ECO:0000256" key="4">
    <source>
        <dbReference type="ARBA" id="ARBA00022692"/>
    </source>
</evidence>
<keyword evidence="5 15" id="KW-1133">Transmembrane helix</keyword>
<organism evidence="18 19">
    <name type="scientific">Mytilus coruscus</name>
    <name type="common">Sea mussel</name>
    <dbReference type="NCBI Taxonomy" id="42192"/>
    <lineage>
        <taxon>Eukaryota</taxon>
        <taxon>Metazoa</taxon>
        <taxon>Spiralia</taxon>
        <taxon>Lophotrochozoa</taxon>
        <taxon>Mollusca</taxon>
        <taxon>Bivalvia</taxon>
        <taxon>Autobranchia</taxon>
        <taxon>Pteriomorphia</taxon>
        <taxon>Mytilida</taxon>
        <taxon>Mytiloidea</taxon>
        <taxon>Mytilidae</taxon>
        <taxon>Mytilinae</taxon>
        <taxon>Mytilus</taxon>
    </lineage>
</organism>
<evidence type="ECO:0000256" key="2">
    <source>
        <dbReference type="ARBA" id="ARBA00022448"/>
    </source>
</evidence>
<keyword evidence="12" id="KW-1071">Ligand-gated ion channel</keyword>
<evidence type="ECO:0000259" key="16">
    <source>
        <dbReference type="Pfam" id="PF02931"/>
    </source>
</evidence>
<dbReference type="InterPro" id="IPR038050">
    <property type="entry name" value="Neuro_actylchol_rec"/>
</dbReference>
<dbReference type="FunFam" id="1.20.58.390:FF:000043">
    <property type="entry name" value="AcetylCholine Receptor"/>
    <property type="match status" value="1"/>
</dbReference>
<evidence type="ECO:0000313" key="19">
    <source>
        <dbReference type="Proteomes" id="UP000507470"/>
    </source>
</evidence>
<dbReference type="PRINTS" id="PR00252">
    <property type="entry name" value="NRIONCHANNEL"/>
</dbReference>
<evidence type="ECO:0000256" key="9">
    <source>
        <dbReference type="ARBA" id="ARBA00023157"/>
    </source>
</evidence>
<evidence type="ECO:0000256" key="5">
    <source>
        <dbReference type="ARBA" id="ARBA00022989"/>
    </source>
</evidence>
<protein>
    <submittedName>
        <fullName evidence="18">CHRNN</fullName>
    </submittedName>
</protein>
<dbReference type="InterPro" id="IPR006202">
    <property type="entry name" value="Neur_chan_lig-bd"/>
</dbReference>
<dbReference type="Gene3D" id="1.20.58.390">
    <property type="entry name" value="Neurotransmitter-gated ion-channel transmembrane domain"/>
    <property type="match status" value="1"/>
</dbReference>
<keyword evidence="3" id="KW-1003">Cell membrane</keyword>
<evidence type="ECO:0000256" key="1">
    <source>
        <dbReference type="ARBA" id="ARBA00009237"/>
    </source>
</evidence>
<keyword evidence="2 15" id="KW-0813">Transport</keyword>
<proteinExistence type="inferred from homology"/>
<sequence>MYANSYFLKQNQIAPEDMTEEQRLLYRLIRSYDRSSRPVYQATTPVIIRLGISLTQVLDVDEKNQVLTTNIWLDQEWLDHKLRWDNDTEFKHIKILRIPCDLIWLPDIILYNSVDSHSKGYMKSLAMVESNGNVFWPPIVRMRSSCKMDITYFPFDDQICTLKLGSWAYDGFQVDVTNRTLDVDLSNYVDNGEWTLINTKAVRNVKIYPCCPEPFPDVTFYLHLRRRVLYYAFNVIIPCVLLSLLTLTGFLLPPESGEKVTLGLTVLLAFSVFMLLIAENMPPTSEYIPLIGIYLTVIMSMSGLSVVFSVFVLNIHHRGALAKGPPSFIKTFAKLTAKILCMNIRLDNQMSYSHATNYIPERNFMYPSHESEALIQNDIGRHGHTNINHVDLNDVTNETLTDVMNQNVNINNTNVYKSTFDKELLTYFKQVMHIHDNSINERRAIHEWQEVARVVDRLSFCVFLAITGTSTIVLLVISPMTKNIQL</sequence>
<dbReference type="Pfam" id="PF02932">
    <property type="entry name" value="Neur_chan_memb"/>
    <property type="match status" value="1"/>
</dbReference>
<dbReference type="SUPFAM" id="SSF90112">
    <property type="entry name" value="Neurotransmitter-gated ion-channel transmembrane pore"/>
    <property type="match status" value="1"/>
</dbReference>
<evidence type="ECO:0000256" key="8">
    <source>
        <dbReference type="ARBA" id="ARBA00023136"/>
    </source>
</evidence>
<keyword evidence="10" id="KW-0675">Receptor</keyword>
<dbReference type="Gene3D" id="2.70.170.10">
    <property type="entry name" value="Neurotransmitter-gated ion-channel ligand-binding domain"/>
    <property type="match status" value="1"/>
</dbReference>
<dbReference type="OrthoDB" id="5975154at2759"/>
<keyword evidence="6" id="KW-0770">Synapse</keyword>
<dbReference type="InterPro" id="IPR006029">
    <property type="entry name" value="Neurotrans-gated_channel_TM"/>
</dbReference>
<dbReference type="FunFam" id="2.70.170.10:FF:000016">
    <property type="entry name" value="Nicotinic acetylcholine receptor subunit"/>
    <property type="match status" value="1"/>
</dbReference>
<evidence type="ECO:0000256" key="13">
    <source>
        <dbReference type="ARBA" id="ARBA00023303"/>
    </source>
</evidence>
<dbReference type="PROSITE" id="PS00236">
    <property type="entry name" value="NEUROTR_ION_CHANNEL"/>
    <property type="match status" value="1"/>
</dbReference>
<keyword evidence="4 15" id="KW-0812">Transmembrane</keyword>
<dbReference type="InterPro" id="IPR002394">
    <property type="entry name" value="Nicotinic_acetylcholine_rcpt"/>
</dbReference>
<evidence type="ECO:0000256" key="3">
    <source>
        <dbReference type="ARBA" id="ARBA00022475"/>
    </source>
</evidence>
<dbReference type="InterPro" id="IPR018000">
    <property type="entry name" value="Neurotransmitter_ion_chnl_CS"/>
</dbReference>
<evidence type="ECO:0000256" key="12">
    <source>
        <dbReference type="ARBA" id="ARBA00023286"/>
    </source>
</evidence>
<dbReference type="InterPro" id="IPR036719">
    <property type="entry name" value="Neuro-gated_channel_TM_sf"/>
</dbReference>
<feature type="transmembrane region" description="Helical" evidence="15">
    <location>
        <begin position="458"/>
        <end position="477"/>
    </location>
</feature>
<evidence type="ECO:0000259" key="17">
    <source>
        <dbReference type="Pfam" id="PF02932"/>
    </source>
</evidence>
<dbReference type="NCBIfam" id="TIGR00860">
    <property type="entry name" value="LIC"/>
    <property type="match status" value="1"/>
</dbReference>
<keyword evidence="8 15" id="KW-0472">Membrane</keyword>
<keyword evidence="11" id="KW-0325">Glycoprotein</keyword>
<keyword evidence="13 15" id="KW-0407">Ion channel</keyword>
<dbReference type="CDD" id="cd18997">
    <property type="entry name" value="LGIC_ECD_nAChR"/>
    <property type="match status" value="1"/>
</dbReference>
<feature type="transmembrane region" description="Helical" evidence="15">
    <location>
        <begin position="290"/>
        <end position="313"/>
    </location>
</feature>
<dbReference type="EMBL" id="CACVKT020003816">
    <property type="protein sequence ID" value="CAC5385926.1"/>
    <property type="molecule type" value="Genomic_DNA"/>
</dbReference>
<dbReference type="AlphaFoldDB" id="A0A6J8BQU3"/>
<evidence type="ECO:0000256" key="15">
    <source>
        <dbReference type="RuleBase" id="RU000687"/>
    </source>
</evidence>
<evidence type="ECO:0000313" key="18">
    <source>
        <dbReference type="EMBL" id="CAC5385926.1"/>
    </source>
</evidence>